<dbReference type="Pfam" id="PF25198">
    <property type="entry name" value="Spore_GerAC_N"/>
    <property type="match status" value="1"/>
</dbReference>
<keyword evidence="6" id="KW-0564">Palmitate</keyword>
<dbReference type="Pfam" id="PF05504">
    <property type="entry name" value="Spore_GerAC"/>
    <property type="match status" value="1"/>
</dbReference>
<accession>A0A1W1YER7</accession>
<keyword evidence="7" id="KW-0449">Lipoprotein</keyword>
<dbReference type="EMBL" id="FWXW01000001">
    <property type="protein sequence ID" value="SMC34633.1"/>
    <property type="molecule type" value="Genomic_DNA"/>
</dbReference>
<name>A0A1W1YER7_9FIRM</name>
<evidence type="ECO:0000259" key="9">
    <source>
        <dbReference type="Pfam" id="PF25198"/>
    </source>
</evidence>
<sequence length="377" mass="42213">MKKRLFLFSLILQLLFLSGCWDYKELDDESIVTGMAIDYMDGYYHVTFDIADTQSAGKDKTTKSKFIESDGKTVFDAVRNAINQYDRRLYFGDCSILVISKTVAESGIAPATDLMTRDAEARITTLPIISDQETAKAIIMQQGASNEISSYKIKNSLSAESRILSRVPMVTLYQANGMIASDGVSLALPLITLNEQQCAQLNGMAIFHKDKMIGTMRIEDSSTFMYIKNKVKTGLFLVSVNSENPNITLEIYQNSTKITPVIEQDRVTIKIETETTCALAENLSDVYYDTPEKWAELANTASGQLEHSIGELVRDVQKNNEGDIFGFGSEINAKYPDDWDRIKGDWDARFKDVTVEVHSQFKIINSALDKSRVKVGE</sequence>
<evidence type="ECO:0000256" key="3">
    <source>
        <dbReference type="ARBA" id="ARBA00022544"/>
    </source>
</evidence>
<dbReference type="NCBIfam" id="TIGR02887">
    <property type="entry name" value="spore_ger_x_C"/>
    <property type="match status" value="1"/>
</dbReference>
<gene>
    <name evidence="10" type="ORF">SAMN02745168_0378</name>
</gene>
<evidence type="ECO:0000259" key="8">
    <source>
        <dbReference type="Pfam" id="PF05504"/>
    </source>
</evidence>
<dbReference type="InterPro" id="IPR046953">
    <property type="entry name" value="Spore_GerAC-like_C"/>
</dbReference>
<organism evidence="10 11">
    <name type="scientific">Papillibacter cinnamivorans DSM 12816</name>
    <dbReference type="NCBI Taxonomy" id="1122930"/>
    <lineage>
        <taxon>Bacteria</taxon>
        <taxon>Bacillati</taxon>
        <taxon>Bacillota</taxon>
        <taxon>Clostridia</taxon>
        <taxon>Eubacteriales</taxon>
        <taxon>Oscillospiraceae</taxon>
        <taxon>Papillibacter</taxon>
    </lineage>
</organism>
<evidence type="ECO:0000256" key="2">
    <source>
        <dbReference type="ARBA" id="ARBA00007886"/>
    </source>
</evidence>
<dbReference type="PANTHER" id="PTHR35789">
    <property type="entry name" value="SPORE GERMINATION PROTEIN B3"/>
    <property type="match status" value="1"/>
</dbReference>
<evidence type="ECO:0000256" key="4">
    <source>
        <dbReference type="ARBA" id="ARBA00022729"/>
    </source>
</evidence>
<dbReference type="InterPro" id="IPR038501">
    <property type="entry name" value="Spore_GerAC_C_sf"/>
</dbReference>
<dbReference type="PROSITE" id="PS51257">
    <property type="entry name" value="PROKAR_LIPOPROTEIN"/>
    <property type="match status" value="1"/>
</dbReference>
<evidence type="ECO:0000256" key="5">
    <source>
        <dbReference type="ARBA" id="ARBA00023136"/>
    </source>
</evidence>
<comment type="similarity">
    <text evidence="2">Belongs to the GerABKC lipoprotein family.</text>
</comment>
<protein>
    <submittedName>
        <fullName evidence="10">Spore germination protein KC</fullName>
    </submittedName>
</protein>
<dbReference type="Gene3D" id="3.30.300.210">
    <property type="entry name" value="Nutrient germinant receptor protein C, domain 3"/>
    <property type="match status" value="1"/>
</dbReference>
<dbReference type="OrthoDB" id="9816067at2"/>
<dbReference type="AlphaFoldDB" id="A0A1W1YER7"/>
<dbReference type="Proteomes" id="UP000192790">
    <property type="component" value="Unassembled WGS sequence"/>
</dbReference>
<feature type="domain" description="Spore germination protein N-terminal" evidence="9">
    <location>
        <begin position="22"/>
        <end position="193"/>
    </location>
</feature>
<dbReference type="GO" id="GO:0009847">
    <property type="term" value="P:spore germination"/>
    <property type="evidence" value="ECO:0007669"/>
    <property type="project" value="InterPro"/>
</dbReference>
<reference evidence="10 11" key="1">
    <citation type="submission" date="2017-04" db="EMBL/GenBank/DDBJ databases">
        <authorList>
            <person name="Afonso C.L."/>
            <person name="Miller P.J."/>
            <person name="Scott M.A."/>
            <person name="Spackman E."/>
            <person name="Goraichik I."/>
            <person name="Dimitrov K.M."/>
            <person name="Suarez D.L."/>
            <person name="Swayne D.E."/>
        </authorList>
    </citation>
    <scope>NUCLEOTIDE SEQUENCE [LARGE SCALE GENOMIC DNA]</scope>
    <source>
        <strain evidence="10 11">DSM 12816</strain>
    </source>
</reference>
<evidence type="ECO:0000256" key="1">
    <source>
        <dbReference type="ARBA" id="ARBA00004635"/>
    </source>
</evidence>
<dbReference type="InterPro" id="IPR008844">
    <property type="entry name" value="Spore_GerAC-like"/>
</dbReference>
<dbReference type="GO" id="GO:0016020">
    <property type="term" value="C:membrane"/>
    <property type="evidence" value="ECO:0007669"/>
    <property type="project" value="UniProtKB-SubCell"/>
</dbReference>
<keyword evidence="5" id="KW-0472">Membrane</keyword>
<dbReference type="PANTHER" id="PTHR35789:SF1">
    <property type="entry name" value="SPORE GERMINATION PROTEIN B3"/>
    <property type="match status" value="1"/>
</dbReference>
<keyword evidence="11" id="KW-1185">Reference proteome</keyword>
<evidence type="ECO:0000256" key="7">
    <source>
        <dbReference type="ARBA" id="ARBA00023288"/>
    </source>
</evidence>
<keyword evidence="3" id="KW-0309">Germination</keyword>
<proteinExistence type="inferred from homology"/>
<feature type="domain" description="Spore germination GerAC-like C-terminal" evidence="8">
    <location>
        <begin position="202"/>
        <end position="366"/>
    </location>
</feature>
<dbReference type="InterPro" id="IPR057336">
    <property type="entry name" value="GerAC_N"/>
</dbReference>
<evidence type="ECO:0000313" key="11">
    <source>
        <dbReference type="Proteomes" id="UP000192790"/>
    </source>
</evidence>
<keyword evidence="4" id="KW-0732">Signal</keyword>
<evidence type="ECO:0000313" key="10">
    <source>
        <dbReference type="EMBL" id="SMC34633.1"/>
    </source>
</evidence>
<comment type="subcellular location">
    <subcellularLocation>
        <location evidence="1">Membrane</location>
        <topology evidence="1">Lipid-anchor</topology>
    </subcellularLocation>
</comment>
<dbReference type="STRING" id="1122930.SAMN02745168_0378"/>
<dbReference type="RefSeq" id="WP_084233029.1">
    <property type="nucleotide sequence ID" value="NZ_FWXW01000001.1"/>
</dbReference>
<evidence type="ECO:0000256" key="6">
    <source>
        <dbReference type="ARBA" id="ARBA00023139"/>
    </source>
</evidence>